<dbReference type="AlphaFoldDB" id="A0A2M4DPQ6"/>
<sequence>MRERVSFRMPSLSLSIALSHSRSLSFSIYKRPSSFAFLVEYFYTLQLNNNTLKHIPKAHSTHYHHHHW</sequence>
<organism evidence="1">
    <name type="scientific">Anopheles darlingi</name>
    <name type="common">Mosquito</name>
    <dbReference type="NCBI Taxonomy" id="43151"/>
    <lineage>
        <taxon>Eukaryota</taxon>
        <taxon>Metazoa</taxon>
        <taxon>Ecdysozoa</taxon>
        <taxon>Arthropoda</taxon>
        <taxon>Hexapoda</taxon>
        <taxon>Insecta</taxon>
        <taxon>Pterygota</taxon>
        <taxon>Neoptera</taxon>
        <taxon>Endopterygota</taxon>
        <taxon>Diptera</taxon>
        <taxon>Nematocera</taxon>
        <taxon>Culicoidea</taxon>
        <taxon>Culicidae</taxon>
        <taxon>Anophelinae</taxon>
        <taxon>Anopheles</taxon>
    </lineage>
</organism>
<evidence type="ECO:0000313" key="1">
    <source>
        <dbReference type="EMBL" id="MBW79553.1"/>
    </source>
</evidence>
<dbReference type="EMBL" id="GGFL01015375">
    <property type="protein sequence ID" value="MBW79553.1"/>
    <property type="molecule type" value="Transcribed_RNA"/>
</dbReference>
<protein>
    <submittedName>
        <fullName evidence="1">Putative secreted protein</fullName>
    </submittedName>
</protein>
<accession>A0A2M4DPQ6</accession>
<proteinExistence type="predicted"/>
<reference evidence="1" key="1">
    <citation type="submission" date="2018-01" db="EMBL/GenBank/DDBJ databases">
        <title>An insight into the sialome of Amazonian anophelines.</title>
        <authorList>
            <person name="Ribeiro J.M."/>
            <person name="Scarpassa V."/>
            <person name="Calvo E."/>
        </authorList>
    </citation>
    <scope>NUCLEOTIDE SEQUENCE</scope>
</reference>
<name>A0A2M4DPQ6_ANODA</name>